<feature type="non-terminal residue" evidence="3">
    <location>
        <position position="182"/>
    </location>
</feature>
<organism evidence="3">
    <name type="scientific">marine metagenome</name>
    <dbReference type="NCBI Taxonomy" id="408172"/>
    <lineage>
        <taxon>unclassified sequences</taxon>
        <taxon>metagenomes</taxon>
        <taxon>ecological metagenomes</taxon>
    </lineage>
</organism>
<protein>
    <recommendedName>
        <fullName evidence="2">PglD N-terminal domain-containing protein</fullName>
    </recommendedName>
</protein>
<dbReference type="InterPro" id="IPR018357">
    <property type="entry name" value="Hexapep_transf_CS"/>
</dbReference>
<dbReference type="NCBIfam" id="TIGR03570">
    <property type="entry name" value="NeuD_NnaD"/>
    <property type="match status" value="1"/>
</dbReference>
<dbReference type="GO" id="GO:0016740">
    <property type="term" value="F:transferase activity"/>
    <property type="evidence" value="ECO:0007669"/>
    <property type="project" value="UniProtKB-KW"/>
</dbReference>
<evidence type="ECO:0000256" key="1">
    <source>
        <dbReference type="ARBA" id="ARBA00022679"/>
    </source>
</evidence>
<dbReference type="InterPro" id="IPR011004">
    <property type="entry name" value="Trimer_LpxA-like_sf"/>
</dbReference>
<dbReference type="Pfam" id="PF17836">
    <property type="entry name" value="PglD_N"/>
    <property type="match status" value="1"/>
</dbReference>
<dbReference type="Gene3D" id="2.160.10.10">
    <property type="entry name" value="Hexapeptide repeat proteins"/>
    <property type="match status" value="1"/>
</dbReference>
<dbReference type="Gene3D" id="3.40.50.20">
    <property type="match status" value="1"/>
</dbReference>
<gene>
    <name evidence="3" type="ORF">METZ01_LOCUS469159</name>
</gene>
<dbReference type="InterPro" id="IPR050179">
    <property type="entry name" value="Trans_hexapeptide_repeat"/>
</dbReference>
<proteinExistence type="predicted"/>
<dbReference type="AlphaFoldDB" id="A0A383BA63"/>
<evidence type="ECO:0000259" key="2">
    <source>
        <dbReference type="Pfam" id="PF17836"/>
    </source>
</evidence>
<dbReference type="SUPFAM" id="SSF51161">
    <property type="entry name" value="Trimeric LpxA-like enzymes"/>
    <property type="match status" value="1"/>
</dbReference>
<sequence length="182" mass="18869">MTQDPILLVGAGGHARACIDVIEQEGRFVVKGLVGLPKEVGSVILNNLVLGTDEDLSTLLGHCANAIIAVGQIKTPNPRIRLFNLLQQNNCVLPTIVSPQAYVSPHANLEAGTIVMHGAVINAGAVVGKNCIINSQSLIEHDVIIADHCHIATAASINGEVCIGTGTFIGSNSNVKQGISIG</sequence>
<dbReference type="InterPro" id="IPR041561">
    <property type="entry name" value="PglD_N"/>
</dbReference>
<reference evidence="3" key="1">
    <citation type="submission" date="2018-05" db="EMBL/GenBank/DDBJ databases">
        <authorList>
            <person name="Lanie J.A."/>
            <person name="Ng W.-L."/>
            <person name="Kazmierczak K.M."/>
            <person name="Andrzejewski T.M."/>
            <person name="Davidsen T.M."/>
            <person name="Wayne K.J."/>
            <person name="Tettelin H."/>
            <person name="Glass J.I."/>
            <person name="Rusch D."/>
            <person name="Podicherti R."/>
            <person name="Tsui H.-C.T."/>
            <person name="Winkler M.E."/>
        </authorList>
    </citation>
    <scope>NUCLEOTIDE SEQUENCE</scope>
</reference>
<name>A0A383BA63_9ZZZZ</name>
<feature type="domain" description="PglD N-terminal" evidence="2">
    <location>
        <begin position="6"/>
        <end position="75"/>
    </location>
</feature>
<dbReference type="InterPro" id="IPR020019">
    <property type="entry name" value="AcTrfase_PglD-like"/>
</dbReference>
<dbReference type="PROSITE" id="PS00101">
    <property type="entry name" value="HEXAPEP_TRANSFERASES"/>
    <property type="match status" value="1"/>
</dbReference>
<dbReference type="EMBL" id="UINC01198377">
    <property type="protein sequence ID" value="SVE16305.1"/>
    <property type="molecule type" value="Genomic_DNA"/>
</dbReference>
<accession>A0A383BA63</accession>
<keyword evidence="1" id="KW-0808">Transferase</keyword>
<dbReference type="PANTHER" id="PTHR43300:SF7">
    <property type="entry name" value="UDP-N-ACETYLBACILLOSAMINE N-ACETYLTRANSFERASE"/>
    <property type="match status" value="1"/>
</dbReference>
<evidence type="ECO:0000313" key="3">
    <source>
        <dbReference type="EMBL" id="SVE16305.1"/>
    </source>
</evidence>
<dbReference type="CDD" id="cd03360">
    <property type="entry name" value="LbH_AT_putative"/>
    <property type="match status" value="1"/>
</dbReference>
<dbReference type="PANTHER" id="PTHR43300">
    <property type="entry name" value="ACETYLTRANSFERASE"/>
    <property type="match status" value="1"/>
</dbReference>